<dbReference type="Gene3D" id="2.160.10.10">
    <property type="entry name" value="Hexapeptide repeat proteins"/>
    <property type="match status" value="1"/>
</dbReference>
<dbReference type="EC" id="2.3.1.-" evidence="2"/>
<dbReference type="CDD" id="cd03360">
    <property type="entry name" value="LbH_AT_putative"/>
    <property type="match status" value="1"/>
</dbReference>
<dbReference type="GO" id="GO:0016746">
    <property type="term" value="F:acyltransferase activity"/>
    <property type="evidence" value="ECO:0007669"/>
    <property type="project" value="UniProtKB-KW"/>
</dbReference>
<dbReference type="InterPro" id="IPR050179">
    <property type="entry name" value="Trans_hexapeptide_repeat"/>
</dbReference>
<dbReference type="Pfam" id="PF17836">
    <property type="entry name" value="PglD_N"/>
    <property type="match status" value="1"/>
</dbReference>
<dbReference type="SUPFAM" id="SSF51161">
    <property type="entry name" value="Trimeric LpxA-like enzymes"/>
    <property type="match status" value="1"/>
</dbReference>
<dbReference type="Gene3D" id="3.40.50.20">
    <property type="match status" value="1"/>
</dbReference>
<name>A0ABY4RVK8_9BACL</name>
<evidence type="ECO:0000259" key="1">
    <source>
        <dbReference type="Pfam" id="PF17836"/>
    </source>
</evidence>
<dbReference type="EMBL" id="CP027059">
    <property type="protein sequence ID" value="UQZ85706.1"/>
    <property type="molecule type" value="Genomic_DNA"/>
</dbReference>
<organism evidence="2 3">
    <name type="scientific">Paenibacillus konkukensis</name>
    <dbReference type="NCBI Taxonomy" id="2020716"/>
    <lineage>
        <taxon>Bacteria</taxon>
        <taxon>Bacillati</taxon>
        <taxon>Bacillota</taxon>
        <taxon>Bacilli</taxon>
        <taxon>Bacillales</taxon>
        <taxon>Paenibacillaceae</taxon>
        <taxon>Paenibacillus</taxon>
    </lineage>
</organism>
<dbReference type="PANTHER" id="PTHR43300">
    <property type="entry name" value="ACETYLTRANSFERASE"/>
    <property type="match status" value="1"/>
</dbReference>
<keyword evidence="3" id="KW-1185">Reference proteome</keyword>
<protein>
    <submittedName>
        <fullName evidence="2">Acetyltransferase EpsM</fullName>
        <ecNumber evidence="2">2.3.1.-</ecNumber>
    </submittedName>
</protein>
<dbReference type="InterPro" id="IPR020019">
    <property type="entry name" value="AcTrfase_PglD-like"/>
</dbReference>
<dbReference type="InterPro" id="IPR011004">
    <property type="entry name" value="Trimer_LpxA-like_sf"/>
</dbReference>
<proteinExistence type="predicted"/>
<keyword evidence="2" id="KW-0012">Acyltransferase</keyword>
<gene>
    <name evidence="2" type="primary">epsM</name>
    <name evidence="2" type="ORF">SK3146_04995</name>
</gene>
<dbReference type="InterPro" id="IPR041561">
    <property type="entry name" value="PglD_N"/>
</dbReference>
<evidence type="ECO:0000313" key="2">
    <source>
        <dbReference type="EMBL" id="UQZ85706.1"/>
    </source>
</evidence>
<keyword evidence="2" id="KW-0808">Transferase</keyword>
<dbReference type="PANTHER" id="PTHR43300:SF7">
    <property type="entry name" value="UDP-N-ACETYLBACILLOSAMINE N-ACETYLTRANSFERASE"/>
    <property type="match status" value="1"/>
</dbReference>
<feature type="domain" description="PglD N-terminal" evidence="1">
    <location>
        <begin position="3"/>
        <end position="81"/>
    </location>
</feature>
<dbReference type="NCBIfam" id="TIGR03570">
    <property type="entry name" value="NeuD_NnaD"/>
    <property type="match status" value="1"/>
</dbReference>
<evidence type="ECO:0000313" key="3">
    <source>
        <dbReference type="Proteomes" id="UP001057134"/>
    </source>
</evidence>
<reference evidence="2" key="1">
    <citation type="submission" date="2018-02" db="EMBL/GenBank/DDBJ databases">
        <authorList>
            <person name="Kim S.-K."/>
            <person name="Jung H.-I."/>
            <person name="Lee S.-W."/>
        </authorList>
    </citation>
    <scope>NUCLEOTIDE SEQUENCE</scope>
    <source>
        <strain evidence="2">SK3146</strain>
    </source>
</reference>
<reference evidence="2" key="2">
    <citation type="journal article" date="2021" name="J Anim Sci Technol">
        <title>Complete genome sequence of Paenibacillus konkukensis sp. nov. SK3146 as a potential probiotic strain.</title>
        <authorList>
            <person name="Jung H.I."/>
            <person name="Park S."/>
            <person name="Niu K.M."/>
            <person name="Lee S.W."/>
            <person name="Kothari D."/>
            <person name="Yi K.J."/>
            <person name="Kim S.K."/>
        </authorList>
    </citation>
    <scope>NUCLEOTIDE SEQUENCE</scope>
    <source>
        <strain evidence="2">SK3146</strain>
    </source>
</reference>
<sequence length="219" mass="22857">MELAVIGEGGHSKVILDLIRAEESYALTAILDDKYDSLTLRDGVYVGPVASASRLLKHMAGLKFVVAIGNNEVRKSIVSRLGLTNEHYVSLVHRTAVVSKSASIGLGTVIMANTIVNADAHIGNHSIINTGAIIEHDNRIGDFVHVAPKATLTGAVVAREGTMIGAGATIIPGKNIGDWAVIGAGATVISDIPSYCTAVGTPAKVLTKPMFAEGRLNLI</sequence>
<accession>A0ABY4RVK8</accession>
<dbReference type="Proteomes" id="UP001057134">
    <property type="component" value="Chromosome"/>
</dbReference>
<dbReference type="RefSeq" id="WP_249861310.1">
    <property type="nucleotide sequence ID" value="NZ_CP027059.1"/>
</dbReference>